<dbReference type="SUPFAM" id="SSF54928">
    <property type="entry name" value="RNA-binding domain, RBD"/>
    <property type="match status" value="1"/>
</dbReference>
<evidence type="ECO:0000256" key="8">
    <source>
        <dbReference type="PROSITE-ProRule" id="PRU00176"/>
    </source>
</evidence>
<feature type="region of interest" description="Disordered" evidence="10">
    <location>
        <begin position="436"/>
        <end position="522"/>
    </location>
</feature>
<evidence type="ECO:0000256" key="9">
    <source>
        <dbReference type="SAM" id="Coils"/>
    </source>
</evidence>
<feature type="compositionally biased region" description="Low complexity" evidence="10">
    <location>
        <begin position="498"/>
        <end position="514"/>
    </location>
</feature>
<organism evidence="12 13">
    <name type="scientific">Acanthaster planci</name>
    <name type="common">Crown-of-thorns starfish</name>
    <dbReference type="NCBI Taxonomy" id="133434"/>
    <lineage>
        <taxon>Eukaryota</taxon>
        <taxon>Metazoa</taxon>
        <taxon>Echinodermata</taxon>
        <taxon>Eleutherozoa</taxon>
        <taxon>Asterozoa</taxon>
        <taxon>Asteroidea</taxon>
        <taxon>Valvatacea</taxon>
        <taxon>Valvatida</taxon>
        <taxon>Acanthasteridae</taxon>
        <taxon>Acanthaster</taxon>
    </lineage>
</organism>
<evidence type="ECO:0000313" key="13">
    <source>
        <dbReference type="RefSeq" id="XP_022079776.1"/>
    </source>
</evidence>
<dbReference type="GO" id="GO:0006397">
    <property type="term" value="P:mRNA processing"/>
    <property type="evidence" value="ECO:0007669"/>
    <property type="project" value="UniProtKB-KW"/>
</dbReference>
<feature type="compositionally biased region" description="Low complexity" evidence="10">
    <location>
        <begin position="194"/>
        <end position="208"/>
    </location>
</feature>
<protein>
    <recommendedName>
        <fullName evidence="2">RNA-binding protein 48</fullName>
    </recommendedName>
</protein>
<dbReference type="Gene3D" id="3.30.70.330">
    <property type="match status" value="1"/>
</dbReference>
<dbReference type="OMA" id="CDIRPAY"/>
<feature type="domain" description="RRM" evidence="11">
    <location>
        <begin position="39"/>
        <end position="117"/>
    </location>
</feature>
<dbReference type="GO" id="GO:0005654">
    <property type="term" value="C:nucleoplasm"/>
    <property type="evidence" value="ECO:0007669"/>
    <property type="project" value="TreeGrafter"/>
</dbReference>
<dbReference type="InterPro" id="IPR039599">
    <property type="entry name" value="RBM48"/>
</dbReference>
<feature type="region of interest" description="Disordered" evidence="10">
    <location>
        <begin position="350"/>
        <end position="402"/>
    </location>
</feature>
<keyword evidence="6" id="KW-0508">mRNA splicing</keyword>
<proteinExistence type="inferred from homology"/>
<dbReference type="AlphaFoldDB" id="A0A8B7XHR7"/>
<keyword evidence="9" id="KW-0175">Coiled coil</keyword>
<dbReference type="KEGG" id="aplc:110973350"/>
<dbReference type="FunFam" id="3.30.70.330:FF:000424">
    <property type="entry name" value="RNA-binding protein 48 isoform X4"/>
    <property type="match status" value="1"/>
</dbReference>
<evidence type="ECO:0000256" key="7">
    <source>
        <dbReference type="ARBA" id="ARBA00035004"/>
    </source>
</evidence>
<dbReference type="GO" id="GO:0005681">
    <property type="term" value="C:spliceosomal complex"/>
    <property type="evidence" value="ECO:0007669"/>
    <property type="project" value="UniProtKB-KW"/>
</dbReference>
<evidence type="ECO:0000256" key="4">
    <source>
        <dbReference type="ARBA" id="ARBA00022728"/>
    </source>
</evidence>
<feature type="compositionally biased region" description="Polar residues" evidence="10">
    <location>
        <begin position="357"/>
        <end position="369"/>
    </location>
</feature>
<evidence type="ECO:0000256" key="2">
    <source>
        <dbReference type="ARBA" id="ARBA00015189"/>
    </source>
</evidence>
<evidence type="ECO:0000313" key="12">
    <source>
        <dbReference type="Proteomes" id="UP000694845"/>
    </source>
</evidence>
<dbReference type="RefSeq" id="XP_022079777.1">
    <property type="nucleotide sequence ID" value="XM_022224085.1"/>
</dbReference>
<dbReference type="OrthoDB" id="78358at2759"/>
<feature type="compositionally biased region" description="Polar residues" evidence="10">
    <location>
        <begin position="450"/>
        <end position="465"/>
    </location>
</feature>
<dbReference type="GO" id="GO:0003723">
    <property type="term" value="F:RNA binding"/>
    <property type="evidence" value="ECO:0007669"/>
    <property type="project" value="UniProtKB-UniRule"/>
</dbReference>
<dbReference type="CDD" id="cd12442">
    <property type="entry name" value="RRM_RBM48"/>
    <property type="match status" value="1"/>
</dbReference>
<accession>A0A8B7XHR7</accession>
<dbReference type="GeneID" id="110973350"/>
<keyword evidence="5 8" id="KW-0694">RNA-binding</keyword>
<dbReference type="PANTHER" id="PTHR20957">
    <property type="entry name" value="RNA-BINDING PROTEIN 48"/>
    <property type="match status" value="1"/>
</dbReference>
<evidence type="ECO:0000313" key="14">
    <source>
        <dbReference type="RefSeq" id="XP_022079777.1"/>
    </source>
</evidence>
<comment type="similarity">
    <text evidence="1">Belongs to the RBM48 family.</text>
</comment>
<name>A0A8B7XHR7_ACAPL</name>
<dbReference type="InterPro" id="IPR034264">
    <property type="entry name" value="RBM48_RRM"/>
</dbReference>
<comment type="function">
    <text evidence="7">As a component of the minor spliceosome, involved in the splicing of U12-type introns in pre-mRNAs.</text>
</comment>
<dbReference type="Pfam" id="PF00076">
    <property type="entry name" value="RRM_1"/>
    <property type="match status" value="1"/>
</dbReference>
<keyword evidence="3" id="KW-0507">mRNA processing</keyword>
<sequence>MAAHKDHHRRQKTCDIRPAYRVGRRETAVKVYTINQESRFLLIQGVPDIKVTEELLKLFSLYGTIEEYRILEDYPAEAFTKVYWIKYTELQAARAAKRKMDDRPFYGGTLHLSYAPEYESVEDTRHKLQERRKDIARRLRKLHKECSANVSADNSGQSSSTVQGIDEPIDARSSSQTSSGQDLCTSQLIGPQKPDSALSLPAASSVDLHQSVDKSSSTSLGDFSENVPKQLPAPPRPLPVWEWEDPVSSHDQYPRLPTAHATLPQNFNPYPDGYEPVIPGNEKKQHCEEGRNLMPVSEPVKNTEGQPVTDVGALDPVKTGARPKSKFPARRNQPPCLRFLDRIAWRDADKQKGVSARNETGSQDGTSTEYRTHRGTVKRPHPNQYPDPSYQSTARALPDPQTSFVPRQLQGKRKHCNRMPSQPELAKFELSCDGGVGQSERRGHGGAGSTEDQLPLNTGSISFDRTVQDIRRQMRNVVPGSSRLASTQYQAAPPPQPAAAAAPAAAAGDAADGPSATKRLRI</sequence>
<feature type="coiled-coil region" evidence="9">
    <location>
        <begin position="118"/>
        <end position="145"/>
    </location>
</feature>
<dbReference type="RefSeq" id="XP_022079776.1">
    <property type="nucleotide sequence ID" value="XM_022224084.1"/>
</dbReference>
<reference evidence="13 14" key="1">
    <citation type="submission" date="2025-04" db="UniProtKB">
        <authorList>
            <consortium name="RefSeq"/>
        </authorList>
    </citation>
    <scope>IDENTIFICATION</scope>
</reference>
<dbReference type="PANTHER" id="PTHR20957:SF0">
    <property type="entry name" value="RNA-BINDING PROTEIN 48"/>
    <property type="match status" value="1"/>
</dbReference>
<dbReference type="InterPro" id="IPR012677">
    <property type="entry name" value="Nucleotide-bd_a/b_plait_sf"/>
</dbReference>
<gene>
    <name evidence="13 14" type="primary">LOC110973350</name>
</gene>
<dbReference type="InterPro" id="IPR035979">
    <property type="entry name" value="RBD_domain_sf"/>
</dbReference>
<keyword evidence="12" id="KW-1185">Reference proteome</keyword>
<evidence type="ECO:0000256" key="1">
    <source>
        <dbReference type="ARBA" id="ARBA00006938"/>
    </source>
</evidence>
<keyword evidence="4" id="KW-0747">Spliceosome</keyword>
<dbReference type="PROSITE" id="PS50102">
    <property type="entry name" value="RRM"/>
    <property type="match status" value="1"/>
</dbReference>
<dbReference type="GO" id="GO:0008380">
    <property type="term" value="P:RNA splicing"/>
    <property type="evidence" value="ECO:0007669"/>
    <property type="project" value="UniProtKB-KW"/>
</dbReference>
<feature type="region of interest" description="Disordered" evidence="10">
    <location>
        <begin position="298"/>
        <end position="332"/>
    </location>
</feature>
<evidence type="ECO:0000256" key="5">
    <source>
        <dbReference type="ARBA" id="ARBA00022884"/>
    </source>
</evidence>
<feature type="compositionally biased region" description="Polar residues" evidence="10">
    <location>
        <begin position="172"/>
        <end position="189"/>
    </location>
</feature>
<feature type="compositionally biased region" description="Polar residues" evidence="10">
    <location>
        <begin position="389"/>
        <end position="402"/>
    </location>
</feature>
<dbReference type="InterPro" id="IPR000504">
    <property type="entry name" value="RRM_dom"/>
</dbReference>
<evidence type="ECO:0000259" key="11">
    <source>
        <dbReference type="PROSITE" id="PS50102"/>
    </source>
</evidence>
<dbReference type="Proteomes" id="UP000694845">
    <property type="component" value="Unplaced"/>
</dbReference>
<evidence type="ECO:0000256" key="10">
    <source>
        <dbReference type="SAM" id="MobiDB-lite"/>
    </source>
</evidence>
<evidence type="ECO:0000256" key="6">
    <source>
        <dbReference type="ARBA" id="ARBA00023187"/>
    </source>
</evidence>
<feature type="region of interest" description="Disordered" evidence="10">
    <location>
        <begin position="169"/>
        <end position="239"/>
    </location>
</feature>
<evidence type="ECO:0000256" key="3">
    <source>
        <dbReference type="ARBA" id="ARBA00022664"/>
    </source>
</evidence>